<dbReference type="PANTHER" id="PTHR11629">
    <property type="entry name" value="VACUOLAR PROTON ATPASES"/>
    <property type="match status" value="1"/>
</dbReference>
<feature type="transmembrane region" description="Helical" evidence="9">
    <location>
        <begin position="786"/>
        <end position="810"/>
    </location>
</feature>
<keyword evidence="12" id="KW-1185">Reference proteome</keyword>
<evidence type="ECO:0000256" key="3">
    <source>
        <dbReference type="ARBA" id="ARBA00022448"/>
    </source>
</evidence>
<evidence type="ECO:0000256" key="1">
    <source>
        <dbReference type="ARBA" id="ARBA00004141"/>
    </source>
</evidence>
<reference evidence="11 12" key="1">
    <citation type="journal article" date="2017" name="Mol. Ecol.">
        <title>Comparative and population genomic landscape of Phellinus noxius: A hypervariable fungus causing root rot in trees.</title>
        <authorList>
            <person name="Chung C.L."/>
            <person name="Lee T.J."/>
            <person name="Akiba M."/>
            <person name="Lee H.H."/>
            <person name="Kuo T.H."/>
            <person name="Liu D."/>
            <person name="Ke H.M."/>
            <person name="Yokoi T."/>
            <person name="Roa M.B."/>
            <person name="Lu M.J."/>
            <person name="Chang Y.Y."/>
            <person name="Ann P.J."/>
            <person name="Tsai J.N."/>
            <person name="Chen C.Y."/>
            <person name="Tzean S.S."/>
            <person name="Ota Y."/>
            <person name="Hattori T."/>
            <person name="Sahashi N."/>
            <person name="Liou R.F."/>
            <person name="Kikuchi T."/>
            <person name="Tsai I.J."/>
        </authorList>
    </citation>
    <scope>NUCLEOTIDE SEQUENCE [LARGE SCALE GENOMIC DNA]</scope>
    <source>
        <strain evidence="11 12">FFPRI411160</strain>
    </source>
</reference>
<sequence length="837" mass="94967">MGDEYPTLFHSETMSLVQLIVPTEVAHDTVYELGELGNVQFKDLNPDVNPFQRSYVAEIRRIDEMARRVRFFVSQIQKEKDEIHVRPLHESALSMITVGPRGPQTIDDLDVQLAEHEKRLIQMNDSYETLSGRLRELIEARHVLRETAVFFQRAEGHQGEIRTSFDDSSAPLLQHDDSESQFNGSQFLSGGFDLEFVSGTIERSRLPTFERVLWRVLRGNLYMNHADIEEPFINPVSGEETRKNVFIIFAHGEALLAKIRKVAEAMGATLYPIDANADKRNDALRDVNTRIEDLSTALYNTGHNRRIELNSIGDCVTKWQDVVRKEKLIYETLNLFNYDVRRKTLLAEGWVPTRDITKIQVALRHATEESGTNVPPILHELRTNKKPPTFIRTNKFTEGFQAIMDSYGISSYQEVNPGLFAVITFPFLFAVMFGDIGHGTIILFAALAMIASERKLKHADMGEILGTFYYGRYIILLMGFFSIYTGLMYNDIFSKSLHLWHSGWDWPTADGNDSIEAISNGHVYPFGLDPAWHESDNALVFTNSYKMKMSVVLGVIHMTFALCLQVPNHLRFNRIQDLYTNFIPQMIFLQSIFGYLVICILYKWSVDWSKASIQPPSLLNMIIDMFLSPGEVSPENQLYPGQATVQLVLLGLAAICVPWLLVSKPYLEWKEMHKIHGQGYVGLHNGDDAPRISGDLEGEEEGNGRAIVEAMEDNEEQHDFSEVVVHQVIHTIEFCLGCISHTASYLRLWALSLAHAQLSEVLWSMTVELALGWDGIVGKIGLAVVFVMWFALTVFILCVMEGLSAFLHALRLHWVEANSKHFEGGGHAFTPLKFSEA</sequence>
<evidence type="ECO:0000256" key="6">
    <source>
        <dbReference type="ARBA" id="ARBA00022989"/>
    </source>
</evidence>
<evidence type="ECO:0000256" key="5">
    <source>
        <dbReference type="ARBA" id="ARBA00022781"/>
    </source>
</evidence>
<keyword evidence="4 9" id="KW-0812">Transmembrane</keyword>
<dbReference type="GO" id="GO:0007035">
    <property type="term" value="P:vacuolar acidification"/>
    <property type="evidence" value="ECO:0007669"/>
    <property type="project" value="TreeGrafter"/>
</dbReference>
<accession>A0A286UUZ5</accession>
<keyword evidence="6 9" id="KW-1133">Transmembrane helix</keyword>
<keyword evidence="3 9" id="KW-0813">Transport</keyword>
<dbReference type="EMBL" id="NBII01000001">
    <property type="protein sequence ID" value="PAV23430.1"/>
    <property type="molecule type" value="Genomic_DNA"/>
</dbReference>
<dbReference type="Pfam" id="PF01496">
    <property type="entry name" value="V_ATPase_I"/>
    <property type="match status" value="1"/>
</dbReference>
<keyword evidence="8 9" id="KW-0472">Membrane</keyword>
<dbReference type="OrthoDB" id="10264220at2759"/>
<feature type="transmembrane region" description="Helical" evidence="9">
    <location>
        <begin position="469"/>
        <end position="489"/>
    </location>
</feature>
<comment type="similarity">
    <text evidence="2 9">Belongs to the V-ATPase 116 kDa subunit family.</text>
</comment>
<feature type="transmembrane region" description="Helical" evidence="9">
    <location>
        <begin position="587"/>
        <end position="605"/>
    </location>
</feature>
<dbReference type="InterPro" id="IPR026028">
    <property type="entry name" value="V-type_ATPase_116kDa_su_euka"/>
</dbReference>
<keyword evidence="10" id="KW-0175">Coiled coil</keyword>
<keyword evidence="7 9" id="KW-0406">Ion transport</keyword>
<name>A0A286UUZ5_9AGAM</name>
<evidence type="ECO:0000256" key="4">
    <source>
        <dbReference type="ARBA" id="ARBA00022692"/>
    </source>
</evidence>
<comment type="function">
    <text evidence="9">Essential component of the vacuolar proton pump (V-ATPase), a multimeric enzyme that catalyzes the translocation of protons across the membranes. Required for assembly and activity of the V-ATPase.</text>
</comment>
<gene>
    <name evidence="11" type="ORF">PNOK_0049800</name>
</gene>
<dbReference type="PIRSF" id="PIRSF001293">
    <property type="entry name" value="ATP6V0A1"/>
    <property type="match status" value="1"/>
</dbReference>
<feature type="transmembrane region" description="Helical" evidence="9">
    <location>
        <begin position="419"/>
        <end position="448"/>
    </location>
</feature>
<evidence type="ECO:0000256" key="8">
    <source>
        <dbReference type="ARBA" id="ARBA00023136"/>
    </source>
</evidence>
<feature type="coiled-coil region" evidence="10">
    <location>
        <begin position="106"/>
        <end position="133"/>
    </location>
</feature>
<evidence type="ECO:0000256" key="2">
    <source>
        <dbReference type="ARBA" id="ARBA00009904"/>
    </source>
</evidence>
<dbReference type="GO" id="GO:0051117">
    <property type="term" value="F:ATPase binding"/>
    <property type="evidence" value="ECO:0007669"/>
    <property type="project" value="TreeGrafter"/>
</dbReference>
<dbReference type="AlphaFoldDB" id="A0A286UUZ5"/>
<dbReference type="STRING" id="2282107.A0A286UUZ5"/>
<comment type="caution">
    <text evidence="11">The sequence shown here is derived from an EMBL/GenBank/DDBJ whole genome shotgun (WGS) entry which is preliminary data.</text>
</comment>
<proteinExistence type="inferred from homology"/>
<evidence type="ECO:0000313" key="11">
    <source>
        <dbReference type="EMBL" id="PAV23430.1"/>
    </source>
</evidence>
<dbReference type="Proteomes" id="UP000217199">
    <property type="component" value="Unassembled WGS sequence"/>
</dbReference>
<evidence type="ECO:0000256" key="9">
    <source>
        <dbReference type="RuleBase" id="RU361189"/>
    </source>
</evidence>
<dbReference type="InParanoid" id="A0A286UUZ5"/>
<dbReference type="GO" id="GO:0046961">
    <property type="term" value="F:proton-transporting ATPase activity, rotational mechanism"/>
    <property type="evidence" value="ECO:0007669"/>
    <property type="project" value="InterPro"/>
</dbReference>
<dbReference type="PANTHER" id="PTHR11629:SF63">
    <property type="entry name" value="V-TYPE PROTON ATPASE SUBUNIT A"/>
    <property type="match status" value="1"/>
</dbReference>
<protein>
    <recommendedName>
        <fullName evidence="9">V-type proton ATPase subunit a</fullName>
    </recommendedName>
</protein>
<feature type="transmembrane region" description="Helical" evidence="9">
    <location>
        <begin position="643"/>
        <end position="662"/>
    </location>
</feature>
<dbReference type="GO" id="GO:0000329">
    <property type="term" value="C:fungal-type vacuole membrane"/>
    <property type="evidence" value="ECO:0007669"/>
    <property type="project" value="TreeGrafter"/>
</dbReference>
<evidence type="ECO:0000256" key="7">
    <source>
        <dbReference type="ARBA" id="ARBA00023065"/>
    </source>
</evidence>
<dbReference type="GO" id="GO:0000220">
    <property type="term" value="C:vacuolar proton-transporting V-type ATPase, V0 domain"/>
    <property type="evidence" value="ECO:0007669"/>
    <property type="project" value="InterPro"/>
</dbReference>
<comment type="subcellular location">
    <subcellularLocation>
        <location evidence="1">Membrane</location>
        <topology evidence="1">Multi-pass membrane protein</topology>
    </subcellularLocation>
</comment>
<dbReference type="FunCoup" id="A0A286UUZ5">
    <property type="interactions" value="160"/>
</dbReference>
<dbReference type="InterPro" id="IPR002490">
    <property type="entry name" value="V-ATPase_116kDa_su"/>
</dbReference>
<keyword evidence="5 9" id="KW-0375">Hydrogen ion transport</keyword>
<evidence type="ECO:0000313" key="12">
    <source>
        <dbReference type="Proteomes" id="UP000217199"/>
    </source>
</evidence>
<feature type="transmembrane region" description="Helical" evidence="9">
    <location>
        <begin position="549"/>
        <end position="566"/>
    </location>
</feature>
<evidence type="ECO:0000256" key="10">
    <source>
        <dbReference type="SAM" id="Coils"/>
    </source>
</evidence>
<organism evidence="11 12">
    <name type="scientific">Pyrrhoderma noxium</name>
    <dbReference type="NCBI Taxonomy" id="2282107"/>
    <lineage>
        <taxon>Eukaryota</taxon>
        <taxon>Fungi</taxon>
        <taxon>Dikarya</taxon>
        <taxon>Basidiomycota</taxon>
        <taxon>Agaricomycotina</taxon>
        <taxon>Agaricomycetes</taxon>
        <taxon>Hymenochaetales</taxon>
        <taxon>Hymenochaetaceae</taxon>
        <taxon>Pyrrhoderma</taxon>
    </lineage>
</organism>